<dbReference type="InterPro" id="IPR015392">
    <property type="entry name" value="TehB/YeaR-like_dom"/>
</dbReference>
<sequence>MSHLRIPASWKVKRSTPFFTKQNVPAALLTHHNTAAGVFGQLCVMEGTVTYYGFADEQATEPEAKVVINAGQFATSPPQYWHRIELSDDAQFNINFWVADDADGESGLFHAKERLTERLLRPVWFVQDMILPVNHRGFFHSNMANRDAFAMHRRLRTG</sequence>
<gene>
    <name evidence="2" type="primary">yeaR_2</name>
    <name evidence="2" type="ORF">NCTC11685_06187</name>
</gene>
<name>A0A7H4PKE6_9ENTR</name>
<organism evidence="2 3">
    <name type="scientific">Klebsiella michiganensis</name>
    <dbReference type="NCBI Taxonomy" id="1134687"/>
    <lineage>
        <taxon>Bacteria</taxon>
        <taxon>Pseudomonadati</taxon>
        <taxon>Pseudomonadota</taxon>
        <taxon>Gammaproteobacteria</taxon>
        <taxon>Enterobacterales</taxon>
        <taxon>Enterobacteriaceae</taxon>
        <taxon>Klebsiella/Raoultella group</taxon>
        <taxon>Klebsiella</taxon>
    </lineage>
</organism>
<accession>A0A7H4PKE6</accession>
<dbReference type="EMBL" id="UGMS01000003">
    <property type="protein sequence ID" value="STW78869.1"/>
    <property type="molecule type" value="Genomic_DNA"/>
</dbReference>
<dbReference type="Proteomes" id="UP000254863">
    <property type="component" value="Unassembled WGS sequence"/>
</dbReference>
<protein>
    <submittedName>
        <fullName evidence="2">Tellurite resistance protein B</fullName>
    </submittedName>
</protein>
<evidence type="ECO:0000313" key="3">
    <source>
        <dbReference type="Proteomes" id="UP000254863"/>
    </source>
</evidence>
<dbReference type="Gene3D" id="2.60.120.10">
    <property type="entry name" value="Jelly Rolls"/>
    <property type="match status" value="1"/>
</dbReference>
<evidence type="ECO:0000259" key="1">
    <source>
        <dbReference type="Pfam" id="PF09313"/>
    </source>
</evidence>
<evidence type="ECO:0000313" key="2">
    <source>
        <dbReference type="EMBL" id="STW78869.1"/>
    </source>
</evidence>
<dbReference type="AlphaFoldDB" id="A0A7H4PKE6"/>
<dbReference type="SUPFAM" id="SSF51197">
    <property type="entry name" value="Clavaminate synthase-like"/>
    <property type="match status" value="1"/>
</dbReference>
<dbReference type="Pfam" id="PF09313">
    <property type="entry name" value="TehB-like"/>
    <property type="match status" value="1"/>
</dbReference>
<dbReference type="InterPro" id="IPR014710">
    <property type="entry name" value="RmlC-like_jellyroll"/>
</dbReference>
<reference evidence="2 3" key="1">
    <citation type="submission" date="2018-06" db="EMBL/GenBank/DDBJ databases">
        <authorList>
            <consortium name="Pathogen Informatics"/>
            <person name="Doyle S."/>
        </authorList>
    </citation>
    <scope>NUCLEOTIDE SEQUENCE [LARGE SCALE GENOMIC DNA]</scope>
    <source>
        <strain evidence="2 3">NCTC11685</strain>
    </source>
</reference>
<proteinExistence type="predicted"/>
<feature type="domain" description="TehB/YeaR-like" evidence="1">
    <location>
        <begin position="14"/>
        <end position="94"/>
    </location>
</feature>
<comment type="caution">
    <text evidence="2">The sequence shown here is derived from an EMBL/GenBank/DDBJ whole genome shotgun (WGS) entry which is preliminary data.</text>
</comment>